<evidence type="ECO:0000313" key="5">
    <source>
        <dbReference type="EMBL" id="AAF10498.1"/>
    </source>
</evidence>
<dbReference type="FunFam" id="3.90.1150.10:FF:000033">
    <property type="entry name" value="Cystathionine gamma-synthase"/>
    <property type="match status" value="1"/>
</dbReference>
<evidence type="ECO:0000256" key="1">
    <source>
        <dbReference type="ARBA" id="ARBA00001933"/>
    </source>
</evidence>
<dbReference type="GO" id="GO:0030170">
    <property type="term" value="F:pyridoxal phosphate binding"/>
    <property type="evidence" value="ECO:0000318"/>
    <property type="project" value="GO_Central"/>
</dbReference>
<dbReference type="Gene3D" id="3.40.640.10">
    <property type="entry name" value="Type I PLP-dependent aspartate aminotransferase-like (Major domain)"/>
    <property type="match status" value="1"/>
</dbReference>
<dbReference type="InterPro" id="IPR054542">
    <property type="entry name" value="Cys_met_metab_PP"/>
</dbReference>
<dbReference type="GO" id="GO:0019346">
    <property type="term" value="P:transsulfuration"/>
    <property type="evidence" value="ECO:0000318"/>
    <property type="project" value="GO_Central"/>
</dbReference>
<dbReference type="CDD" id="cd00614">
    <property type="entry name" value="CGS_like"/>
    <property type="match status" value="1"/>
</dbReference>
<dbReference type="EMBL" id="AE000513">
    <property type="protein sequence ID" value="AAF10498.1"/>
    <property type="molecule type" value="Genomic_DNA"/>
</dbReference>
<dbReference type="GeneID" id="69517164"/>
<dbReference type="PATRIC" id="fig|243230.17.peg.1108"/>
<dbReference type="AlphaFoldDB" id="Q9RVV1"/>
<protein>
    <submittedName>
        <fullName evidence="5">Trans-sulfuration enzyme</fullName>
    </submittedName>
</protein>
<dbReference type="InterPro" id="IPR015422">
    <property type="entry name" value="PyrdxlP-dep_Trfase_small"/>
</dbReference>
<dbReference type="Pfam" id="PF01053">
    <property type="entry name" value="Cys_Met_Meta_PP"/>
    <property type="match status" value="1"/>
</dbReference>
<reference evidence="5 6" key="1">
    <citation type="journal article" date="1999" name="Science">
        <title>Genome sequence of the radioresistant bacterium Deinococcus radiodurans R1.</title>
        <authorList>
            <person name="White O."/>
            <person name="Eisen J.A."/>
            <person name="Heidelberg J.F."/>
            <person name="Hickey E.K."/>
            <person name="Peterson J.D."/>
            <person name="Dodson R.J."/>
            <person name="Haft D.H."/>
            <person name="Gwinn M.L."/>
            <person name="Nelson W.C."/>
            <person name="Richardson D.L."/>
            <person name="Moffat K.S."/>
            <person name="Qin H."/>
            <person name="Jiang L."/>
            <person name="Pamphile W."/>
            <person name="Crosby M."/>
            <person name="Shen M."/>
            <person name="Vamathevan J.J."/>
            <person name="Lam P."/>
            <person name="McDonald L."/>
            <person name="Utterback T."/>
            <person name="Zalewski C."/>
            <person name="Makarova K.S."/>
            <person name="Aravind L."/>
            <person name="Daly M.J."/>
            <person name="Minton K.W."/>
            <person name="Fleischmann R.D."/>
            <person name="Ketchum K.A."/>
            <person name="Nelson K.E."/>
            <person name="Salzberg S."/>
            <person name="Smith H.O."/>
            <person name="Venter J.C."/>
            <person name="Fraser C.M."/>
        </authorList>
    </citation>
    <scope>NUCLEOTIDE SEQUENCE [LARGE SCALE GENOMIC DNA]</scope>
    <source>
        <strain evidence="6">ATCC 13939 / DSM 20539 / JCM 16871 / LMG 4051 / NBRC 15346 / NCIMB 9279 / R1 / VKM B-1422</strain>
    </source>
</reference>
<dbReference type="PROSITE" id="PS00868">
    <property type="entry name" value="CYS_MET_METAB_PP"/>
    <property type="match status" value="1"/>
</dbReference>
<evidence type="ECO:0000256" key="4">
    <source>
        <dbReference type="RuleBase" id="RU362118"/>
    </source>
</evidence>
<dbReference type="OrthoDB" id="54490at2"/>
<organism evidence="5 6">
    <name type="scientific">Deinococcus radiodurans (strain ATCC 13939 / DSM 20539 / JCM 16871 / CCUG 27074 / LMG 4051 / NBRC 15346 / NCIMB 9279 / VKM B-1422 / R1)</name>
    <dbReference type="NCBI Taxonomy" id="243230"/>
    <lineage>
        <taxon>Bacteria</taxon>
        <taxon>Thermotogati</taxon>
        <taxon>Deinococcota</taxon>
        <taxon>Deinococci</taxon>
        <taxon>Deinococcales</taxon>
        <taxon>Deinococcaceae</taxon>
        <taxon>Deinococcus</taxon>
    </lineage>
</organism>
<dbReference type="PaxDb" id="243230-DR_0921"/>
<evidence type="ECO:0000256" key="3">
    <source>
        <dbReference type="PIRSR" id="PIRSR001434-2"/>
    </source>
</evidence>
<dbReference type="GO" id="GO:0004123">
    <property type="term" value="F:cystathionine gamma-lyase activity"/>
    <property type="evidence" value="ECO:0000318"/>
    <property type="project" value="GO_Central"/>
</dbReference>
<dbReference type="FunCoup" id="Q9RVV1">
    <property type="interactions" value="421"/>
</dbReference>
<dbReference type="KEGG" id="dra:DR_0921"/>
<dbReference type="EnsemblBacteria" id="AAF10498">
    <property type="protein sequence ID" value="AAF10498"/>
    <property type="gene ID" value="DR_0921"/>
</dbReference>
<comment type="similarity">
    <text evidence="4">Belongs to the trans-sulfuration enzymes family.</text>
</comment>
<gene>
    <name evidence="5" type="ordered locus">DR_0921</name>
</gene>
<dbReference type="FunFam" id="3.40.640.10:FF:000046">
    <property type="entry name" value="Cystathionine gamma-lyase"/>
    <property type="match status" value="1"/>
</dbReference>
<name>Q9RVV1_DEIRA</name>
<comment type="cofactor">
    <cofactor evidence="1 4">
        <name>pyridoxal 5'-phosphate</name>
        <dbReference type="ChEBI" id="CHEBI:597326"/>
    </cofactor>
</comment>
<dbReference type="STRING" id="243230.DR_0921"/>
<evidence type="ECO:0000256" key="2">
    <source>
        <dbReference type="ARBA" id="ARBA00022898"/>
    </source>
</evidence>
<dbReference type="GO" id="GO:0009086">
    <property type="term" value="P:methionine biosynthetic process"/>
    <property type="evidence" value="ECO:0007669"/>
    <property type="project" value="UniProtKB-ARBA"/>
</dbReference>
<dbReference type="GO" id="GO:0005737">
    <property type="term" value="C:cytoplasm"/>
    <property type="evidence" value="ECO:0000318"/>
    <property type="project" value="GO_Central"/>
</dbReference>
<dbReference type="SUPFAM" id="SSF53383">
    <property type="entry name" value="PLP-dependent transferases"/>
    <property type="match status" value="1"/>
</dbReference>
<dbReference type="PANTHER" id="PTHR11808:SF85">
    <property type="entry name" value="CYSTATHIONINE GAMMA-LYASE-RELATED"/>
    <property type="match status" value="1"/>
</dbReference>
<dbReference type="PANTHER" id="PTHR11808">
    <property type="entry name" value="TRANS-SULFURATION ENZYME FAMILY MEMBER"/>
    <property type="match status" value="1"/>
</dbReference>
<dbReference type="InterPro" id="IPR000277">
    <property type="entry name" value="Cys/Met-Metab_PyrdxlP-dep_enz"/>
</dbReference>
<dbReference type="InterPro" id="IPR015421">
    <property type="entry name" value="PyrdxlP-dep_Trfase_major"/>
</dbReference>
<dbReference type="HOGENOM" id="CLU_018986_2_0_0"/>
<dbReference type="InParanoid" id="Q9RVV1"/>
<dbReference type="Proteomes" id="UP000002524">
    <property type="component" value="Chromosome 1"/>
</dbReference>
<dbReference type="InterPro" id="IPR015424">
    <property type="entry name" value="PyrdxlP-dep_Trfase"/>
</dbReference>
<sequence>MDNSARFRTRAVHAGHGLDPATGAHAMPIYATSTFGYGDAARGQRLFAGEEQGHFYSRLSNPTVRAFEEKLASLEGTEDALAFASGMGAASAILLTLLRSGDEVAFLAPLYGGTEGLLQDMLPKFGIRVWEAKDPADLRGRLTDRTRLVWLETPSNPTLRLTDLREVADLAHGAGARLVVDNTFSTPYLTRPAEFGADLVMHSATKYLGGHGDVIGGVVAGDAATLLDLRLHGLRHVGASLGPFEAYLLLRGMKTLPLRMEAHCAGAHLIAERLAARGDLKVYYPGLPEHPGHDLARRQMSGRFGGIVSLDLGDFAAAQQFLDALQLFTQAVSLGDVESLSSHPASTTHQLLGEEVLNAHGIVPGLVRLSVGIEDPEDLWADIEQALRQARR</sequence>
<dbReference type="RefSeq" id="WP_010887566.1">
    <property type="nucleotide sequence ID" value="NC_001263.1"/>
</dbReference>
<keyword evidence="2 3" id="KW-0663">Pyridoxal phosphate</keyword>
<dbReference type="GO" id="GO:0019343">
    <property type="term" value="P:cysteine biosynthetic process via cystathionine"/>
    <property type="evidence" value="ECO:0000318"/>
    <property type="project" value="GO_Central"/>
</dbReference>
<evidence type="ECO:0000313" key="6">
    <source>
        <dbReference type="Proteomes" id="UP000002524"/>
    </source>
</evidence>
<dbReference type="eggNOG" id="COG0626">
    <property type="taxonomic scope" value="Bacteria"/>
</dbReference>
<proteinExistence type="inferred from homology"/>
<feature type="modified residue" description="N6-(pyridoxal phosphate)lysine" evidence="3">
    <location>
        <position position="206"/>
    </location>
</feature>
<dbReference type="PIR" id="D75458">
    <property type="entry name" value="D75458"/>
</dbReference>
<dbReference type="Gene3D" id="3.90.1150.10">
    <property type="entry name" value="Aspartate Aminotransferase, domain 1"/>
    <property type="match status" value="1"/>
</dbReference>
<keyword evidence="6" id="KW-1185">Reference proteome</keyword>
<dbReference type="PIRSF" id="PIRSF001434">
    <property type="entry name" value="CGS"/>
    <property type="match status" value="1"/>
</dbReference>
<accession>Q9RVV1</accession>